<evidence type="ECO:0000313" key="4">
    <source>
        <dbReference type="EMBL" id="MBB5204799.1"/>
    </source>
</evidence>
<organism evidence="4 5">
    <name type="scientific">Inhella inkyongensis</name>
    <dbReference type="NCBI Taxonomy" id="392593"/>
    <lineage>
        <taxon>Bacteria</taxon>
        <taxon>Pseudomonadati</taxon>
        <taxon>Pseudomonadota</taxon>
        <taxon>Betaproteobacteria</taxon>
        <taxon>Burkholderiales</taxon>
        <taxon>Sphaerotilaceae</taxon>
        <taxon>Inhella</taxon>
    </lineage>
</organism>
<keyword evidence="2" id="KW-0732">Signal</keyword>
<dbReference type="Proteomes" id="UP000554837">
    <property type="component" value="Unassembled WGS sequence"/>
</dbReference>
<feature type="signal peptide" evidence="2">
    <location>
        <begin position="1"/>
        <end position="21"/>
    </location>
</feature>
<feature type="chain" id="PRO_5032925495" evidence="2">
    <location>
        <begin position="22"/>
        <end position="554"/>
    </location>
</feature>
<dbReference type="Gene3D" id="3.40.710.10">
    <property type="entry name" value="DD-peptidase/beta-lactamase superfamily"/>
    <property type="match status" value="1"/>
</dbReference>
<feature type="domain" description="Beta-lactamase-related" evidence="3">
    <location>
        <begin position="32"/>
        <end position="349"/>
    </location>
</feature>
<feature type="compositionally biased region" description="Basic and acidic residues" evidence="1">
    <location>
        <begin position="442"/>
        <end position="455"/>
    </location>
</feature>
<protein>
    <submittedName>
        <fullName evidence="4">CubicO group peptidase (Beta-lactamase class C family)</fullName>
    </submittedName>
</protein>
<dbReference type="InterPro" id="IPR012338">
    <property type="entry name" value="Beta-lactam/transpept-like"/>
</dbReference>
<dbReference type="PANTHER" id="PTHR46825:SF9">
    <property type="entry name" value="BETA-LACTAMASE-RELATED DOMAIN-CONTAINING PROTEIN"/>
    <property type="match status" value="1"/>
</dbReference>
<sequence>MTFARTLLPLAAALALCPAHAAEPALDSARIDAVFSAFTDSTPGCALNINRHGRSVYAKGYGLADLNHGVPIRPDTVFDIGSTSKQFTALSLLLLEQDGKLKLDDRLDQHLPELATTFAHPITLRQLLNHTAGLSDYNILLSLAGHGEADVTGNEEALKVIRAVPELMFKPGTQQAYSNTGYFLAALVAERVSGQSLDAFLQARVFKPLGMKDSHVRTDHTQVVARRASAYAPGETGFAIAMSNWNQAGDGAIQSTVQDLARWDAELASPKVIAPALIKALRTPGQLADGKAIPYGLGQSVDSYKGVARVHHSGAWAGYRALTAHYPEQGLGLALTCNGAQINPDQLGTRLADVLLGPALTSSTPAASGAVSAPVAAATDFKALEGRYLDMAQARVIRIEPHPQQPGQWALVTGPGVTQLVGLGAREVQTVSGLTRLSLSTDGREMELRRPREGSRSVLKRLGQNPPDAAQRQAWVGAYRHPGLGTAWTVEATADGKLRLKGRGLPPDNELELVGDDLALNDAFVLQLQRDAKGRPQAFVLRNARLPELRFERG</sequence>
<dbReference type="SUPFAM" id="SSF56601">
    <property type="entry name" value="beta-lactamase/transpeptidase-like"/>
    <property type="match status" value="1"/>
</dbReference>
<reference evidence="4 5" key="1">
    <citation type="submission" date="2020-08" db="EMBL/GenBank/DDBJ databases">
        <title>Genomic Encyclopedia of Type Strains, Phase IV (KMG-IV): sequencing the most valuable type-strain genomes for metagenomic binning, comparative biology and taxonomic classification.</title>
        <authorList>
            <person name="Goeker M."/>
        </authorList>
    </citation>
    <scope>NUCLEOTIDE SEQUENCE [LARGE SCALE GENOMIC DNA]</scope>
    <source>
        <strain evidence="4 5">DSM 23958</strain>
    </source>
</reference>
<comment type="caution">
    <text evidence="4">The sequence shown here is derived from an EMBL/GenBank/DDBJ whole genome shotgun (WGS) entry which is preliminary data.</text>
</comment>
<dbReference type="RefSeq" id="WP_175423517.1">
    <property type="nucleotide sequence ID" value="NZ_CP040709.1"/>
</dbReference>
<name>A0A840S8Q6_9BURK</name>
<evidence type="ECO:0000313" key="5">
    <source>
        <dbReference type="Proteomes" id="UP000554837"/>
    </source>
</evidence>
<dbReference type="PANTHER" id="PTHR46825">
    <property type="entry name" value="D-ALANYL-D-ALANINE-CARBOXYPEPTIDASE/ENDOPEPTIDASE AMPH"/>
    <property type="match status" value="1"/>
</dbReference>
<evidence type="ECO:0000259" key="3">
    <source>
        <dbReference type="Pfam" id="PF00144"/>
    </source>
</evidence>
<dbReference type="EMBL" id="JACHHO010000002">
    <property type="protein sequence ID" value="MBB5204799.1"/>
    <property type="molecule type" value="Genomic_DNA"/>
</dbReference>
<evidence type="ECO:0000256" key="2">
    <source>
        <dbReference type="SAM" id="SignalP"/>
    </source>
</evidence>
<dbReference type="AlphaFoldDB" id="A0A840S8Q6"/>
<gene>
    <name evidence="4" type="ORF">HNQ51_002113</name>
</gene>
<accession>A0A840S8Q6</accession>
<dbReference type="InterPro" id="IPR001466">
    <property type="entry name" value="Beta-lactam-related"/>
</dbReference>
<feature type="region of interest" description="Disordered" evidence="1">
    <location>
        <begin position="442"/>
        <end position="467"/>
    </location>
</feature>
<proteinExistence type="predicted"/>
<evidence type="ECO:0000256" key="1">
    <source>
        <dbReference type="SAM" id="MobiDB-lite"/>
    </source>
</evidence>
<keyword evidence="5" id="KW-1185">Reference proteome</keyword>
<dbReference type="InterPro" id="IPR050491">
    <property type="entry name" value="AmpC-like"/>
</dbReference>
<dbReference type="Pfam" id="PF00144">
    <property type="entry name" value="Beta-lactamase"/>
    <property type="match status" value="1"/>
</dbReference>